<name>A0ABT9RWU4_9MICC</name>
<dbReference type="EC" id="2.7.13.3" evidence="3"/>
<evidence type="ECO:0000256" key="8">
    <source>
        <dbReference type="ARBA" id="ARBA00022989"/>
    </source>
</evidence>
<dbReference type="InterPro" id="IPR050428">
    <property type="entry name" value="TCS_sensor_his_kinase"/>
</dbReference>
<feature type="transmembrane region" description="Helical" evidence="12">
    <location>
        <begin position="12"/>
        <end position="37"/>
    </location>
</feature>
<dbReference type="CDD" id="cd00082">
    <property type="entry name" value="HisKA"/>
    <property type="match status" value="1"/>
</dbReference>
<organism evidence="15 16">
    <name type="scientific">Pseudarthrobacter enclensis</name>
    <dbReference type="NCBI Taxonomy" id="993070"/>
    <lineage>
        <taxon>Bacteria</taxon>
        <taxon>Bacillati</taxon>
        <taxon>Actinomycetota</taxon>
        <taxon>Actinomycetes</taxon>
        <taxon>Micrococcales</taxon>
        <taxon>Micrococcaceae</taxon>
        <taxon>Pseudarthrobacter</taxon>
    </lineage>
</organism>
<dbReference type="InterPro" id="IPR004358">
    <property type="entry name" value="Sig_transdc_His_kin-like_C"/>
</dbReference>
<dbReference type="InterPro" id="IPR005467">
    <property type="entry name" value="His_kinase_dom"/>
</dbReference>
<evidence type="ECO:0000256" key="5">
    <source>
        <dbReference type="ARBA" id="ARBA00022679"/>
    </source>
</evidence>
<dbReference type="CDD" id="cd06225">
    <property type="entry name" value="HAMP"/>
    <property type="match status" value="1"/>
</dbReference>
<dbReference type="Proteomes" id="UP001226577">
    <property type="component" value="Unassembled WGS sequence"/>
</dbReference>
<dbReference type="PROSITE" id="PS50885">
    <property type="entry name" value="HAMP"/>
    <property type="match status" value="1"/>
</dbReference>
<keyword evidence="8 12" id="KW-1133">Transmembrane helix</keyword>
<dbReference type="Pfam" id="PF02518">
    <property type="entry name" value="HATPase_c"/>
    <property type="match status" value="1"/>
</dbReference>
<evidence type="ECO:0000256" key="4">
    <source>
        <dbReference type="ARBA" id="ARBA00022553"/>
    </source>
</evidence>
<evidence type="ECO:0000256" key="11">
    <source>
        <dbReference type="SAM" id="MobiDB-lite"/>
    </source>
</evidence>
<keyword evidence="6 12" id="KW-0812">Transmembrane</keyword>
<dbReference type="Gene3D" id="1.10.287.130">
    <property type="match status" value="1"/>
</dbReference>
<evidence type="ECO:0000256" key="1">
    <source>
        <dbReference type="ARBA" id="ARBA00000085"/>
    </source>
</evidence>
<keyword evidence="9" id="KW-0902">Two-component regulatory system</keyword>
<evidence type="ECO:0000313" key="15">
    <source>
        <dbReference type="EMBL" id="MDP9889708.1"/>
    </source>
</evidence>
<keyword evidence="7 15" id="KW-0418">Kinase</keyword>
<accession>A0ABT9RWU4</accession>
<evidence type="ECO:0000256" key="9">
    <source>
        <dbReference type="ARBA" id="ARBA00023012"/>
    </source>
</evidence>
<evidence type="ECO:0000256" key="6">
    <source>
        <dbReference type="ARBA" id="ARBA00022692"/>
    </source>
</evidence>
<dbReference type="RefSeq" id="WP_307310240.1">
    <property type="nucleotide sequence ID" value="NZ_JAUSRE010000018.1"/>
</dbReference>
<evidence type="ECO:0000256" key="7">
    <source>
        <dbReference type="ARBA" id="ARBA00022777"/>
    </source>
</evidence>
<evidence type="ECO:0000313" key="16">
    <source>
        <dbReference type="Proteomes" id="UP001226577"/>
    </source>
</evidence>
<keyword evidence="4" id="KW-0597">Phosphoprotein</keyword>
<comment type="subcellular location">
    <subcellularLocation>
        <location evidence="2">Cell membrane</location>
    </subcellularLocation>
</comment>
<keyword evidence="5 15" id="KW-0808">Transferase</keyword>
<keyword evidence="10 12" id="KW-0472">Membrane</keyword>
<keyword evidence="16" id="KW-1185">Reference proteome</keyword>
<dbReference type="GO" id="GO:0004673">
    <property type="term" value="F:protein histidine kinase activity"/>
    <property type="evidence" value="ECO:0007669"/>
    <property type="project" value="UniProtKB-EC"/>
</dbReference>
<gene>
    <name evidence="15" type="ORF">J2X98_003319</name>
</gene>
<dbReference type="SMART" id="SM00304">
    <property type="entry name" value="HAMP"/>
    <property type="match status" value="1"/>
</dbReference>
<dbReference type="Gene3D" id="3.30.565.10">
    <property type="entry name" value="Histidine kinase-like ATPase, C-terminal domain"/>
    <property type="match status" value="1"/>
</dbReference>
<evidence type="ECO:0000256" key="3">
    <source>
        <dbReference type="ARBA" id="ARBA00012438"/>
    </source>
</evidence>
<dbReference type="InterPro" id="IPR003661">
    <property type="entry name" value="HisK_dim/P_dom"/>
</dbReference>
<dbReference type="Pfam" id="PF00512">
    <property type="entry name" value="HisKA"/>
    <property type="match status" value="1"/>
</dbReference>
<dbReference type="InterPro" id="IPR003594">
    <property type="entry name" value="HATPase_dom"/>
</dbReference>
<dbReference type="SUPFAM" id="SSF47384">
    <property type="entry name" value="Homodimeric domain of signal transducing histidine kinase"/>
    <property type="match status" value="1"/>
</dbReference>
<feature type="domain" description="HAMP" evidence="14">
    <location>
        <begin position="181"/>
        <end position="234"/>
    </location>
</feature>
<dbReference type="InterPro" id="IPR003660">
    <property type="entry name" value="HAMP_dom"/>
</dbReference>
<dbReference type="SMART" id="SM00387">
    <property type="entry name" value="HATPase_c"/>
    <property type="match status" value="1"/>
</dbReference>
<proteinExistence type="predicted"/>
<dbReference type="PROSITE" id="PS50109">
    <property type="entry name" value="HIS_KIN"/>
    <property type="match status" value="1"/>
</dbReference>
<feature type="domain" description="Histidine kinase" evidence="13">
    <location>
        <begin position="249"/>
        <end position="472"/>
    </location>
</feature>
<comment type="catalytic activity">
    <reaction evidence="1">
        <text>ATP + protein L-histidine = ADP + protein N-phospho-L-histidine.</text>
        <dbReference type="EC" id="2.7.13.3"/>
    </reaction>
</comment>
<dbReference type="Gene3D" id="6.10.340.10">
    <property type="match status" value="1"/>
</dbReference>
<dbReference type="EMBL" id="JAUSRE010000018">
    <property type="protein sequence ID" value="MDP9889708.1"/>
    <property type="molecule type" value="Genomic_DNA"/>
</dbReference>
<dbReference type="SUPFAM" id="SSF55874">
    <property type="entry name" value="ATPase domain of HSP90 chaperone/DNA topoisomerase II/histidine kinase"/>
    <property type="match status" value="1"/>
</dbReference>
<feature type="transmembrane region" description="Helical" evidence="12">
    <location>
        <begin position="157"/>
        <end position="180"/>
    </location>
</feature>
<sequence length="507" mass="53887">MLKRWKSASLRSQLVAMIMALLIVALTVTGAVTLTLLHSYLQGQVDDKLNAAVDSARKQRSFTQLQAPSSIPTDYSLMLFAPGEQPYTFGGDPDDHPDISAISVDQAQARGLAPFQVRGTDGENWRVVAVTVQNGQSTAVVVIGLPLESVDDVLKHATLVVTGVGLLTLLLASLIASWTVSRAFRPLARVEKTAAAIAAGDLSRRVEVENPTTELGRLSSSLNAMLAHIETAFAARTASEARMRRFAADASHELRTPLVTIRGFSELYRHGALATDDDVATAMNRIESEAKRMGSMVEDLLLLARLDEQRPLQQKPVDLQLIAHDAVVDTQASDRSRVITLTGLDGGTAAPAPVLGDEAKLRQVVGNLVGNALRYTPEGSPIELAVGVRADDGEERSVIEVRDHGPGISEDDAAKVFERFYRADTSRTRETGGSGLGLAIVAAIVGSHGGSVRVEKTDGGGATLVVSLPRREDTPRPGDGQEDGDGQEEAHGSIARAKGSDGSVIHI</sequence>
<evidence type="ECO:0000259" key="13">
    <source>
        <dbReference type="PROSITE" id="PS50109"/>
    </source>
</evidence>
<evidence type="ECO:0000256" key="2">
    <source>
        <dbReference type="ARBA" id="ARBA00004236"/>
    </source>
</evidence>
<dbReference type="SMART" id="SM00388">
    <property type="entry name" value="HisKA"/>
    <property type="match status" value="1"/>
</dbReference>
<dbReference type="PANTHER" id="PTHR45436">
    <property type="entry name" value="SENSOR HISTIDINE KINASE YKOH"/>
    <property type="match status" value="1"/>
</dbReference>
<evidence type="ECO:0000256" key="10">
    <source>
        <dbReference type="ARBA" id="ARBA00023136"/>
    </source>
</evidence>
<evidence type="ECO:0000256" key="12">
    <source>
        <dbReference type="SAM" id="Phobius"/>
    </source>
</evidence>
<dbReference type="InterPro" id="IPR036890">
    <property type="entry name" value="HATPase_C_sf"/>
</dbReference>
<feature type="region of interest" description="Disordered" evidence="11">
    <location>
        <begin position="467"/>
        <end position="507"/>
    </location>
</feature>
<protein>
    <recommendedName>
        <fullName evidence="3">histidine kinase</fullName>
        <ecNumber evidence="3">2.7.13.3</ecNumber>
    </recommendedName>
</protein>
<dbReference type="PANTHER" id="PTHR45436:SF5">
    <property type="entry name" value="SENSOR HISTIDINE KINASE TRCS"/>
    <property type="match status" value="1"/>
</dbReference>
<evidence type="ECO:0000259" key="14">
    <source>
        <dbReference type="PROSITE" id="PS50885"/>
    </source>
</evidence>
<dbReference type="SUPFAM" id="SSF158472">
    <property type="entry name" value="HAMP domain-like"/>
    <property type="match status" value="1"/>
</dbReference>
<dbReference type="PRINTS" id="PR00344">
    <property type="entry name" value="BCTRLSENSOR"/>
</dbReference>
<reference evidence="15 16" key="1">
    <citation type="submission" date="2023-07" db="EMBL/GenBank/DDBJ databases">
        <title>Sorghum-associated microbial communities from plants grown in Nebraska, USA.</title>
        <authorList>
            <person name="Schachtman D."/>
        </authorList>
    </citation>
    <scope>NUCLEOTIDE SEQUENCE [LARGE SCALE GENOMIC DNA]</scope>
    <source>
        <strain evidence="15 16">CC222</strain>
    </source>
</reference>
<comment type="caution">
    <text evidence="15">The sequence shown here is derived from an EMBL/GenBank/DDBJ whole genome shotgun (WGS) entry which is preliminary data.</text>
</comment>
<dbReference type="Pfam" id="PF00672">
    <property type="entry name" value="HAMP"/>
    <property type="match status" value="1"/>
</dbReference>
<dbReference type="InterPro" id="IPR036097">
    <property type="entry name" value="HisK_dim/P_sf"/>
</dbReference>
<dbReference type="CDD" id="cd00075">
    <property type="entry name" value="HATPase"/>
    <property type="match status" value="1"/>
</dbReference>